<evidence type="ECO:0000313" key="2">
    <source>
        <dbReference type="EMBL" id="GAL62496.1"/>
    </source>
</evidence>
<protein>
    <submittedName>
        <fullName evidence="2">RND efflux system inner membrane transporter CmeB</fullName>
    </submittedName>
</protein>
<dbReference type="Proteomes" id="UP000029644">
    <property type="component" value="Unassembled WGS sequence"/>
</dbReference>
<name>A0A090VCP5_9FLAO</name>
<dbReference type="InterPro" id="IPR001036">
    <property type="entry name" value="Acrflvin-R"/>
</dbReference>
<dbReference type="SUPFAM" id="SSF82866">
    <property type="entry name" value="Multidrug efflux transporter AcrB transmembrane domain"/>
    <property type="match status" value="1"/>
</dbReference>
<keyword evidence="1" id="KW-0472">Membrane</keyword>
<proteinExistence type="predicted"/>
<evidence type="ECO:0000313" key="3">
    <source>
        <dbReference type="Proteomes" id="UP000029644"/>
    </source>
</evidence>
<dbReference type="AlphaFoldDB" id="A0A090VCP5"/>
<dbReference type="Gene3D" id="1.20.1640.10">
    <property type="entry name" value="Multidrug efflux transporter AcrB transmembrane domain"/>
    <property type="match status" value="1"/>
</dbReference>
<dbReference type="EMBL" id="BBNQ01000006">
    <property type="protein sequence ID" value="GAL62496.1"/>
    <property type="molecule type" value="Genomic_DNA"/>
</dbReference>
<keyword evidence="1" id="KW-1133">Transmembrane helix</keyword>
<feature type="transmembrane region" description="Helical" evidence="1">
    <location>
        <begin position="31"/>
        <end position="53"/>
    </location>
</feature>
<comment type="caution">
    <text evidence="2">The sequence shown here is derived from an EMBL/GenBank/DDBJ whole genome shotgun (WGS) entry which is preliminary data.</text>
</comment>
<keyword evidence="1" id="KW-0812">Transmembrane</keyword>
<dbReference type="PANTHER" id="PTHR32063">
    <property type="match status" value="1"/>
</dbReference>
<accession>A0A090VCP5</accession>
<organism evidence="2 3">
    <name type="scientific">Algibacter lectus</name>
    <dbReference type="NCBI Taxonomy" id="221126"/>
    <lineage>
        <taxon>Bacteria</taxon>
        <taxon>Pseudomonadati</taxon>
        <taxon>Bacteroidota</taxon>
        <taxon>Flavobacteriia</taxon>
        <taxon>Flavobacteriales</taxon>
        <taxon>Flavobacteriaceae</taxon>
        <taxon>Algibacter</taxon>
    </lineage>
</organism>
<dbReference type="GO" id="GO:0005886">
    <property type="term" value="C:plasma membrane"/>
    <property type="evidence" value="ECO:0007669"/>
    <property type="project" value="TreeGrafter"/>
</dbReference>
<sequence>MTSFAFIAGLVPLVMASGAGAIGNRTIGGSAMGGMFIGTVFGVLIIPGLYYVFAKFADGRSLIKDEALTSVTDELMHLSENKNQSEVNATKINKLTKLLKKLTKKNNDEA</sequence>
<dbReference type="Pfam" id="PF00873">
    <property type="entry name" value="ACR_tran"/>
    <property type="match status" value="1"/>
</dbReference>
<evidence type="ECO:0000256" key="1">
    <source>
        <dbReference type="SAM" id="Phobius"/>
    </source>
</evidence>
<reference evidence="2 3" key="1">
    <citation type="journal article" date="2014" name="Genome Announc.">
        <title>Draft Genome Sequences of Marine Flavobacterium Algibacter lectus Strains SS8 and NR4.</title>
        <authorList>
            <person name="Takatani N."/>
            <person name="Nakanishi M."/>
            <person name="Meirelles P."/>
            <person name="Mino S."/>
            <person name="Suda W."/>
            <person name="Oshima K."/>
            <person name="Hattori M."/>
            <person name="Ohkuma M."/>
            <person name="Hosokawa M."/>
            <person name="Miyashita K."/>
            <person name="Thompson F.L."/>
            <person name="Niwa A."/>
            <person name="Sawabe T."/>
            <person name="Sawabe T."/>
        </authorList>
    </citation>
    <scope>NUCLEOTIDE SEQUENCE [LARGE SCALE GENOMIC DNA]</scope>
    <source>
        <strain evidence="2 3">JCM 19300</strain>
    </source>
</reference>
<gene>
    <name evidence="2" type="ORF">JCM19300_2549</name>
</gene>
<dbReference type="PANTHER" id="PTHR32063:SF9">
    <property type="entry name" value="SIMILAR TO MULTIDRUG RESISTANCE PROTEIN MEXB"/>
    <property type="match status" value="1"/>
</dbReference>
<dbReference type="GO" id="GO:0042910">
    <property type="term" value="F:xenobiotic transmembrane transporter activity"/>
    <property type="evidence" value="ECO:0007669"/>
    <property type="project" value="TreeGrafter"/>
</dbReference>